<evidence type="ECO:0000313" key="3">
    <source>
        <dbReference type="EMBL" id="REI40110.1"/>
    </source>
</evidence>
<keyword evidence="1" id="KW-0175">Coiled coil</keyword>
<proteinExistence type="predicted"/>
<dbReference type="Proteomes" id="UP000263486">
    <property type="component" value="Unassembled WGS sequence"/>
</dbReference>
<evidence type="ECO:0000313" key="4">
    <source>
        <dbReference type="Proteomes" id="UP000263486"/>
    </source>
</evidence>
<accession>A0ABX9KEN0</accession>
<reference evidence="3 4" key="1">
    <citation type="submission" date="2018-08" db="EMBL/GenBank/DDBJ databases">
        <title>Draft genome sequence of Psychrilyobacter sp. strain SD5 isolated from Black Sea water.</title>
        <authorList>
            <person name="Yadav S."/>
            <person name="Villanueva L."/>
            <person name="Damste J.S.S."/>
        </authorList>
    </citation>
    <scope>NUCLEOTIDE SEQUENCE [LARGE SCALE GENOMIC DNA]</scope>
    <source>
        <strain evidence="3 4">SD5</strain>
    </source>
</reference>
<dbReference type="EMBL" id="QUAJ01000024">
    <property type="protein sequence ID" value="REI40110.1"/>
    <property type="molecule type" value="Genomic_DNA"/>
</dbReference>
<protein>
    <submittedName>
        <fullName evidence="3">S-layer homology domain-containing protein</fullName>
    </submittedName>
</protein>
<dbReference type="RefSeq" id="WP_114643159.1">
    <property type="nucleotide sequence ID" value="NZ_JAACIO010000029.1"/>
</dbReference>
<comment type="caution">
    <text evidence="3">The sequence shown here is derived from an EMBL/GenBank/DDBJ whole genome shotgun (WGS) entry which is preliminary data.</text>
</comment>
<dbReference type="InterPro" id="IPR001119">
    <property type="entry name" value="SLH_dom"/>
</dbReference>
<dbReference type="PROSITE" id="PS51272">
    <property type="entry name" value="SLH"/>
    <property type="match status" value="1"/>
</dbReference>
<keyword evidence="4" id="KW-1185">Reference proteome</keyword>
<evidence type="ECO:0000256" key="1">
    <source>
        <dbReference type="SAM" id="Coils"/>
    </source>
</evidence>
<name>A0ABX9KEN0_9FUSO</name>
<feature type="domain" description="SLH" evidence="2">
    <location>
        <begin position="17"/>
        <end position="79"/>
    </location>
</feature>
<feature type="coiled-coil region" evidence="1">
    <location>
        <begin position="110"/>
        <end position="137"/>
    </location>
</feature>
<sequence>MKKILIIFIAVTSITFSSQMYGDISNEHWAYRAIENLYINGILPKDSTSFDGDKNINKYDLVYYLSKTLNKIDETKASQSDLLILEHLVYDFSNELNKMGFNSELYIKKIKANEDNIEILKKSIRNNEIEIEKLKLELEKMK</sequence>
<organism evidence="3 4">
    <name type="scientific">Psychrilyobacter piezotolerans</name>
    <dbReference type="NCBI Taxonomy" id="2293438"/>
    <lineage>
        <taxon>Bacteria</taxon>
        <taxon>Fusobacteriati</taxon>
        <taxon>Fusobacteriota</taxon>
        <taxon>Fusobacteriia</taxon>
        <taxon>Fusobacteriales</taxon>
        <taxon>Fusobacteriaceae</taxon>
        <taxon>Psychrilyobacter</taxon>
    </lineage>
</organism>
<evidence type="ECO:0000259" key="2">
    <source>
        <dbReference type="PROSITE" id="PS51272"/>
    </source>
</evidence>
<gene>
    <name evidence="3" type="ORF">DYH56_12240</name>
</gene>